<evidence type="ECO:0000313" key="18">
    <source>
        <dbReference type="Proteomes" id="UP000195696"/>
    </source>
</evidence>
<reference evidence="3 13" key="2">
    <citation type="submission" date="2012-04" db="EMBL/GenBank/DDBJ databases">
        <title>The Genome Sequence of Bacillus cereus VD078.</title>
        <authorList>
            <consortium name="The Broad Institute Genome Sequencing Platform"/>
            <consortium name="The Broad Institute Genome Sequencing Center for Infectious Disease"/>
            <person name="Feldgarden M."/>
            <person name="Van der Auwera G.A."/>
            <person name="Mahillon J."/>
            <person name="Duprez V."/>
            <person name="Timmery S."/>
            <person name="Mattelet C."/>
            <person name="Dierick K."/>
            <person name="Sun M."/>
            <person name="Yu Z."/>
            <person name="Zhu L."/>
            <person name="Hu X."/>
            <person name="Shank E.B."/>
            <person name="Swiecicka I."/>
            <person name="Hansen B.M."/>
            <person name="Andrup L."/>
            <person name="Young S.K."/>
            <person name="Zeng Q."/>
            <person name="Gargeya S."/>
            <person name="Fitzgerald M."/>
            <person name="Haas B."/>
            <person name="Abouelleil A."/>
            <person name="Alvarado L."/>
            <person name="Arachchi H.M."/>
            <person name="Berlin A."/>
            <person name="Chapman S.B."/>
            <person name="Goldberg J."/>
            <person name="Griggs A."/>
            <person name="Gujja S."/>
            <person name="Hansen M."/>
            <person name="Howarth C."/>
            <person name="Imamovic A."/>
            <person name="Larimer J."/>
            <person name="McCowen C."/>
            <person name="Montmayeur A."/>
            <person name="Murphy C."/>
            <person name="Neiman D."/>
            <person name="Pearson M."/>
            <person name="Priest M."/>
            <person name="Roberts A."/>
            <person name="Saif S."/>
            <person name="Shea T."/>
            <person name="Sisk P."/>
            <person name="Sykes S."/>
            <person name="Wortman J."/>
            <person name="Nusbaum C."/>
            <person name="Birren B."/>
        </authorList>
    </citation>
    <scope>NUCLEOTIDE SEQUENCE [LARGE SCALE GENOMIC DNA]</scope>
    <source>
        <strain evidence="3 13">VD078</strain>
    </source>
</reference>
<reference evidence="8 23" key="14">
    <citation type="submission" date="2020-12" db="EMBL/GenBank/DDBJ databases">
        <title>FDA dAtabase for Regulatory Grade micrObial Sequences (FDA-ARGOS): Supporting development and validation of Infectious Disease Dx tests.</title>
        <authorList>
            <person name="Nelson B."/>
            <person name="Plummer A."/>
            <person name="Tallon L."/>
            <person name="Sadzewicz L."/>
            <person name="Zhao X."/>
            <person name="Boylan J."/>
            <person name="Ott S."/>
            <person name="Bowen H."/>
            <person name="Vavikolanu K."/>
            <person name="Mehta A."/>
            <person name="Aluvathingal J."/>
            <person name="Nadendla S."/>
            <person name="Myers T."/>
            <person name="Yan Y."/>
            <person name="Sichtig H."/>
        </authorList>
    </citation>
    <scope>NUCLEOTIDE SEQUENCE [LARGE SCALE GENOMIC DNA]</scope>
    <source>
        <strain evidence="8 23">FDAARGOS_924</strain>
    </source>
</reference>
<accession>A0A0B5S2L7</accession>
<dbReference type="Proteomes" id="UP000065797">
    <property type="component" value="Unassembled WGS sequence"/>
</dbReference>
<gene>
    <name evidence="12" type="primary">ykvS</name>
    <name evidence="4" type="ORF">AWW70_16435</name>
    <name evidence="1" type="ORF">B7492_07405</name>
    <name evidence="12" type="ORF">BACI71_30417</name>
    <name evidence="7" type="ORF">BACWE_31890</name>
    <name evidence="2" type="ORF">bcere0026_11860</name>
    <name evidence="5" type="ORF">BW900_04985</name>
    <name evidence="10" type="ORF">BWGO95_01260</name>
    <name evidence="9" type="ORF">DET55_12643</name>
    <name evidence="11" type="ORF">FC701_12050</name>
    <name evidence="8" type="ORF">I6G81_07320</name>
    <name evidence="3" type="ORF">III_04022</name>
    <name evidence="6" type="ORF">S3E15_02556</name>
</gene>
<dbReference type="EMBL" id="MUAI01000002">
    <property type="protein sequence ID" value="OOR07870.1"/>
    <property type="molecule type" value="Genomic_DNA"/>
</dbReference>
<reference evidence="12 22" key="13">
    <citation type="submission" date="2019-10" db="EMBL/GenBank/DDBJ databases">
        <authorList>
            <person name="Karimi E."/>
        </authorList>
    </citation>
    <scope>NUCLEOTIDE SEQUENCE [LARGE SCALE GENOMIC DNA]</scope>
    <source>
        <strain evidence="12">Bacillus sp. 71</strain>
    </source>
</reference>
<accession>J8IBH8</accession>
<reference evidence="5 15" key="9">
    <citation type="submission" date="2017-01" db="EMBL/GenBank/DDBJ databases">
        <title>Bacillus cereus isolates.</title>
        <authorList>
            <person name="Beno S.M."/>
        </authorList>
    </citation>
    <scope>NUCLEOTIDE SEQUENCE [LARGE SCALE GENOMIC DNA]</scope>
    <source>
        <strain evidence="5 15">FSL W7-1108</strain>
    </source>
</reference>
<reference evidence="4" key="3">
    <citation type="submission" date="2016-01" db="EMBL/GenBank/DDBJ databases">
        <authorList>
            <person name="Van Zyl L.J."/>
            <person name="Matobola R."/>
            <person name="Klein T."/>
            <person name="Biteghe F.A."/>
            <person name="Kirby B."/>
            <person name="Trindade M.I."/>
        </authorList>
    </citation>
    <scope>NUCLEOTIDE SEQUENCE</scope>
    <source>
        <strain evidence="4">PE8-15</strain>
    </source>
</reference>
<reference evidence="2" key="1">
    <citation type="journal article" date="2012" name="Genome Res.">
        <title>Genomic characterization of the Bacillus cereus sensu lato species: Backdrop to the evolution of Bacillus anthracis.</title>
        <authorList>
            <person name="Zwick M.E."/>
            <person name="Joseph S.J."/>
            <person name="Didelot X."/>
            <person name="Chen P.E."/>
            <person name="Bishop-Lilly K.A."/>
            <person name="Stewart A.C."/>
            <person name="Willner K."/>
            <person name="Nolan N."/>
            <person name="Lentz S."/>
            <person name="Thomason M.K."/>
            <person name="Sozhamannan S."/>
            <person name="Mateczun A.J."/>
            <person name="Du L."/>
            <person name="Read T.D."/>
        </authorList>
    </citation>
    <scope>NUCLEOTIDE SEQUENCE [LARGE SCALE GENOMIC DNA]</scope>
    <source>
        <strain evidence="2">AH603</strain>
    </source>
</reference>
<dbReference type="EMBL" id="FMAK01000025">
    <property type="protein sequence ID" value="SCB67138.1"/>
    <property type="molecule type" value="Genomic_DNA"/>
</dbReference>
<dbReference type="InterPro" id="IPR018690">
    <property type="entry name" value="DUF2187"/>
</dbReference>
<dbReference type="Proteomes" id="UP000001753">
    <property type="component" value="Chromosome"/>
</dbReference>
<dbReference type="Proteomes" id="UP000437562">
    <property type="component" value="Unassembled WGS sequence"/>
</dbReference>
<evidence type="ECO:0000313" key="6">
    <source>
        <dbReference type="EMBL" id="OSX96078.1"/>
    </source>
</evidence>
<dbReference type="Proteomes" id="UP000190696">
    <property type="component" value="Unassembled WGS sequence"/>
</dbReference>
<dbReference type="Proteomes" id="UP000194131">
    <property type="component" value="Unassembled WGS sequence"/>
</dbReference>
<dbReference type="PATRIC" id="fig|1405.14.peg.2409"/>
<evidence type="ECO:0000313" key="23">
    <source>
        <dbReference type="Proteomes" id="UP000596196"/>
    </source>
</evidence>
<evidence type="ECO:0000313" key="17">
    <source>
        <dbReference type="Proteomes" id="UP000194131"/>
    </source>
</evidence>
<evidence type="ECO:0000313" key="22">
    <source>
        <dbReference type="Proteomes" id="UP000437562"/>
    </source>
</evidence>
<evidence type="ECO:0000313" key="1">
    <source>
        <dbReference type="EMBL" id="ARJ21071.1"/>
    </source>
</evidence>
<reference evidence="1 16" key="10">
    <citation type="submission" date="2017-04" db="EMBL/GenBank/DDBJ databases">
        <title>The Characteristic of a Fine Plant Growth-Promoting Rhizobacteria Bacillus mycoides Gnyt1 and its Whole Genome Sequencing Analysis.</title>
        <authorList>
            <person name="Li J.H."/>
            <person name="Yao T."/>
        </authorList>
    </citation>
    <scope>NUCLEOTIDE SEQUENCE [LARGE SCALE GENOMIC DNA]</scope>
    <source>
        <strain evidence="1 16">Gnyt1</strain>
    </source>
</reference>
<evidence type="ECO:0000313" key="8">
    <source>
        <dbReference type="EMBL" id="QQA17265.1"/>
    </source>
</evidence>
<dbReference type="EMBL" id="CP020743">
    <property type="protein sequence ID" value="ARJ21071.1"/>
    <property type="molecule type" value="Genomic_DNA"/>
</dbReference>
<dbReference type="GeneID" id="66263611"/>
<reference evidence="9 20" key="11">
    <citation type="submission" date="2018-08" db="EMBL/GenBank/DDBJ databases">
        <title>Freshwater and sediment microbial communities from various areas in North America, analyzing microbe dynamics in response to fracking.</title>
        <authorList>
            <person name="Lamendella R."/>
        </authorList>
    </citation>
    <scope>NUCLEOTIDE SEQUENCE [LARGE SCALE GENOMIC DNA]</scope>
    <source>
        <strain evidence="9 20">DB-1</strain>
    </source>
</reference>
<accession>C2XR75</accession>
<dbReference type="AlphaFoldDB" id="A0A084J565"/>
<dbReference type="Proteomes" id="UP000195696">
    <property type="component" value="Unassembled WGS sequence"/>
</dbReference>
<accession>A0A653X8P2</accession>
<dbReference type="Proteomes" id="UP000192932">
    <property type="component" value="Chromosome"/>
</dbReference>
<dbReference type="EMBL" id="AHEV01000023">
    <property type="protein sequence ID" value="EJR37153.1"/>
    <property type="molecule type" value="Genomic_DNA"/>
</dbReference>
<dbReference type="EMBL" id="SZOD01000259">
    <property type="protein sequence ID" value="TKI84938.1"/>
    <property type="molecule type" value="Genomic_DNA"/>
</dbReference>
<reference evidence="11 21" key="12">
    <citation type="journal article" date="2019" name="Environ. Microbiol.">
        <title>An active ?-lactamase is a part of an orchestrated cell wall stress resistance network of Bacillus subtilis and related rhizosphere species.</title>
        <authorList>
            <person name="Bucher T."/>
            <person name="Keren-Paz A."/>
            <person name="Hausser J."/>
            <person name="Olender T."/>
            <person name="Cytryn E."/>
            <person name="Kolodkin-Gal I."/>
        </authorList>
    </citation>
    <scope>NUCLEOTIDE SEQUENCE [LARGE SCALE GENOMIC DNA]</scope>
    <source>
        <strain evidence="11 21">I186</strain>
    </source>
</reference>
<evidence type="ECO:0000313" key="15">
    <source>
        <dbReference type="Proteomes" id="UP000190696"/>
    </source>
</evidence>
<dbReference type="HOGENOM" id="CLU_200980_0_0_9"/>
<dbReference type="Proteomes" id="UP000006976">
    <property type="component" value="Unassembled WGS sequence"/>
</dbReference>
<evidence type="ECO:0000313" key="2">
    <source>
        <dbReference type="EMBL" id="EEL71790.1"/>
    </source>
</evidence>
<reference evidence="7 19" key="7">
    <citation type="submission" date="2016-10" db="EMBL/GenBank/DDBJ databases">
        <title>Genome Sequence of Bacillus weihenstephanensis GM6LP.</title>
        <authorList>
            <person name="Poehlein A."/>
            <person name="Wemheuer F."/>
            <person name="Hollensteiner J."/>
            <person name="Wemheuer B."/>
        </authorList>
    </citation>
    <scope>NUCLEOTIDE SEQUENCE [LARGE SCALE GENOMIC DNA]</scope>
    <source>
        <strain evidence="7 19">GM6LP</strain>
    </source>
</reference>
<dbReference type="Proteomes" id="UP000236165">
    <property type="component" value="Unassembled WGS sequence"/>
</dbReference>
<dbReference type="EMBL" id="LRPH01000053">
    <property type="protein sequence ID" value="KWU61749.1"/>
    <property type="molecule type" value="Genomic_DNA"/>
</dbReference>
<sequence length="61" mass="6932">MQIAETGDIIEFKGGMQGRVQKVNQNSVIVDITIMENFRELDMEPLTVVSHKNYTVINQHA</sequence>
<evidence type="ECO:0000313" key="5">
    <source>
        <dbReference type="EMBL" id="OOR07870.1"/>
    </source>
</evidence>
<evidence type="ECO:0000313" key="11">
    <source>
        <dbReference type="EMBL" id="TKI84938.1"/>
    </source>
</evidence>
<keyword evidence="23" id="KW-1185">Reference proteome</keyword>
<proteinExistence type="predicted"/>
<evidence type="ECO:0000313" key="7">
    <source>
        <dbReference type="EMBL" id="PJN70149.1"/>
    </source>
</evidence>
<evidence type="ECO:0000313" key="16">
    <source>
        <dbReference type="Proteomes" id="UP000192932"/>
    </source>
</evidence>
<dbReference type="Proteomes" id="UP000305524">
    <property type="component" value="Unassembled WGS sequence"/>
</dbReference>
<dbReference type="RefSeq" id="WP_002064385.1">
    <property type="nucleotide sequence ID" value="NZ_CAKJWQ010000013.1"/>
</dbReference>
<evidence type="ECO:0000313" key="13">
    <source>
        <dbReference type="Proteomes" id="UP000006976"/>
    </source>
</evidence>
<dbReference type="EMBL" id="QTTY01000026">
    <property type="protein sequence ID" value="REF25100.1"/>
    <property type="molecule type" value="Genomic_DNA"/>
</dbReference>
<reference evidence="10" key="6">
    <citation type="submission" date="2016-08" db="EMBL/GenBank/DDBJ databases">
        <authorList>
            <person name="Loux V."/>
            <person name="Rue O."/>
        </authorList>
    </citation>
    <scope>NUCLEOTIDE SEQUENCE</scope>
    <source>
        <strain evidence="10">SDA_GO95</strain>
    </source>
</reference>
<evidence type="ECO:0000313" key="19">
    <source>
        <dbReference type="Proteomes" id="UP000236165"/>
    </source>
</evidence>
<evidence type="ECO:0000313" key="4">
    <source>
        <dbReference type="EMBL" id="KWU61749.1"/>
    </source>
</evidence>
<reference evidence="6 17" key="8">
    <citation type="submission" date="2016-12" db="EMBL/GenBank/DDBJ databases">
        <title>Genome Sequences of Twelve Sporeforming Bacillus Species Isolated from Foods.</title>
        <authorList>
            <person name="De Jong A."/>
            <person name="Holsappel S."/>
            <person name="Kuipers O.P."/>
        </authorList>
    </citation>
    <scope>NUCLEOTIDE SEQUENCE [LARGE SCALE GENOMIC DNA]</scope>
    <source>
        <strain evidence="6 17">S3E15</strain>
    </source>
</reference>
<reference evidence="14" key="4">
    <citation type="submission" date="2016-01" db="EMBL/GenBank/DDBJ databases">
        <authorList>
            <person name="McClelland M."/>
            <person name="Jain A."/>
            <person name="Saraogi P."/>
            <person name="Mendelson R."/>
            <person name="Westerman R."/>
            <person name="SanMiguel P."/>
            <person name="Csonka L."/>
        </authorList>
    </citation>
    <scope>NUCLEOTIDE SEQUENCE [LARGE SCALE GENOMIC DNA]</scope>
    <source>
        <strain evidence="14">PE8-15</strain>
    </source>
</reference>
<accession>A0A084J565</accession>
<dbReference type="Pfam" id="PF09953">
    <property type="entry name" value="DUF2187"/>
    <property type="match status" value="1"/>
</dbReference>
<organism evidence="2">
    <name type="scientific">Bacillus mycoides</name>
    <dbReference type="NCBI Taxonomy" id="1405"/>
    <lineage>
        <taxon>Bacteria</taxon>
        <taxon>Bacillati</taxon>
        <taxon>Bacillota</taxon>
        <taxon>Bacilli</taxon>
        <taxon>Bacillales</taxon>
        <taxon>Bacillaceae</taxon>
        <taxon>Bacillus</taxon>
        <taxon>Bacillus cereus group</taxon>
    </lineage>
</organism>
<evidence type="ECO:0000313" key="10">
    <source>
        <dbReference type="EMBL" id="SCB67138.1"/>
    </source>
</evidence>
<evidence type="ECO:0000313" key="21">
    <source>
        <dbReference type="Proteomes" id="UP000305524"/>
    </source>
</evidence>
<dbReference type="KEGG" id="bmyo:BG05_4553"/>
<evidence type="ECO:0000313" key="14">
    <source>
        <dbReference type="Proteomes" id="UP000065797"/>
    </source>
</evidence>
<dbReference type="EMBL" id="MKZQ01000035">
    <property type="protein sequence ID" value="PJN70149.1"/>
    <property type="molecule type" value="Genomic_DNA"/>
</dbReference>
<dbReference type="OMA" id="INHKRYT"/>
<evidence type="ECO:0000313" key="12">
    <source>
        <dbReference type="EMBL" id="VXC27031.1"/>
    </source>
</evidence>
<dbReference type="EMBL" id="CP065877">
    <property type="protein sequence ID" value="QQA17265.1"/>
    <property type="molecule type" value="Genomic_DNA"/>
</dbReference>
<name>A0A084J565_BACMY</name>
<dbReference type="EMBL" id="MRWU01000002">
    <property type="protein sequence ID" value="OSX96078.1"/>
    <property type="molecule type" value="Genomic_DNA"/>
</dbReference>
<dbReference type="EMBL" id="CABWMC010000023">
    <property type="protein sequence ID" value="VXC27031.1"/>
    <property type="molecule type" value="Genomic_DNA"/>
</dbReference>
<reference evidence="18" key="5">
    <citation type="submission" date="2016-08" db="EMBL/GenBank/DDBJ databases">
        <authorList>
            <person name="Seilhamer J.J."/>
        </authorList>
    </citation>
    <scope>NUCLEOTIDE SEQUENCE [LARGE SCALE GENOMIC DNA]</scope>
    <source>
        <strain evidence="18">SDA_GO95</strain>
    </source>
</reference>
<dbReference type="KEGG" id="bww:bwei_3661"/>
<dbReference type="Proteomes" id="UP000596196">
    <property type="component" value="Chromosome"/>
</dbReference>
<dbReference type="Proteomes" id="UP000256530">
    <property type="component" value="Unassembled WGS sequence"/>
</dbReference>
<dbReference type="EMBL" id="ACMP01000046">
    <property type="protein sequence ID" value="EEL71790.1"/>
    <property type="molecule type" value="Genomic_DNA"/>
</dbReference>
<evidence type="ECO:0000313" key="3">
    <source>
        <dbReference type="EMBL" id="EJR37153.1"/>
    </source>
</evidence>
<evidence type="ECO:0000313" key="20">
    <source>
        <dbReference type="Proteomes" id="UP000256530"/>
    </source>
</evidence>
<protein>
    <submittedName>
        <fullName evidence="1">DUF2187 domain-containing protein</fullName>
    </submittedName>
    <submittedName>
        <fullName evidence="8">DUF2187 family protein</fullName>
    </submittedName>
    <submittedName>
        <fullName evidence="9">Uncharacterized protein YkvS</fullName>
    </submittedName>
</protein>
<evidence type="ECO:0000313" key="9">
    <source>
        <dbReference type="EMBL" id="REF25100.1"/>
    </source>
</evidence>